<comment type="catalytic activity">
    <reaction evidence="1">
        <text>ATP + protein L-histidine = ADP + protein N-phospho-L-histidine.</text>
        <dbReference type="EC" id="2.7.13.3"/>
    </reaction>
</comment>
<reference evidence="16 17" key="1">
    <citation type="submission" date="2018-06" db="EMBL/GenBank/DDBJ databases">
        <title>Genomic Encyclopedia of Archaeal and Bacterial Type Strains, Phase II (KMG-II): from individual species to whole genera.</title>
        <authorList>
            <person name="Goeker M."/>
        </authorList>
    </citation>
    <scope>NUCLEOTIDE SEQUENCE [LARGE SCALE GENOMIC DNA]</scope>
    <source>
        <strain evidence="16 17">DSM 22011</strain>
    </source>
</reference>
<keyword evidence="4" id="KW-0597">Phosphoprotein</keyword>
<dbReference type="SUPFAM" id="SSF47384">
    <property type="entry name" value="Homodimeric domain of signal transducing histidine kinase"/>
    <property type="match status" value="1"/>
</dbReference>
<dbReference type="Pfam" id="PF00512">
    <property type="entry name" value="HisKA"/>
    <property type="match status" value="1"/>
</dbReference>
<dbReference type="SMART" id="SM00387">
    <property type="entry name" value="HATPase_c"/>
    <property type="match status" value="1"/>
</dbReference>
<evidence type="ECO:0000256" key="12">
    <source>
        <dbReference type="ARBA" id="ARBA00023136"/>
    </source>
</evidence>
<evidence type="ECO:0000256" key="7">
    <source>
        <dbReference type="ARBA" id="ARBA00022741"/>
    </source>
</evidence>
<dbReference type="PANTHER" id="PTHR45436:SF14">
    <property type="entry name" value="SENSOR PROTEIN QSEC"/>
    <property type="match status" value="1"/>
</dbReference>
<dbReference type="GO" id="GO:0000155">
    <property type="term" value="F:phosphorelay sensor kinase activity"/>
    <property type="evidence" value="ECO:0007669"/>
    <property type="project" value="InterPro"/>
</dbReference>
<keyword evidence="9" id="KW-0067">ATP-binding</keyword>
<gene>
    <name evidence="16" type="ORF">ATI53_102372</name>
</gene>
<keyword evidence="6 13" id="KW-0812">Transmembrane</keyword>
<evidence type="ECO:0000256" key="6">
    <source>
        <dbReference type="ARBA" id="ARBA00022692"/>
    </source>
</evidence>
<keyword evidence="5" id="KW-0808">Transferase</keyword>
<dbReference type="Gene3D" id="3.30.565.10">
    <property type="entry name" value="Histidine kinase-like ATPase, C-terminal domain"/>
    <property type="match status" value="1"/>
</dbReference>
<dbReference type="Gene3D" id="1.10.287.130">
    <property type="match status" value="1"/>
</dbReference>
<keyword evidence="10 13" id="KW-1133">Transmembrane helix</keyword>
<dbReference type="InterPro" id="IPR004358">
    <property type="entry name" value="Sig_transdc_His_kin-like_C"/>
</dbReference>
<organism evidence="16 17">
    <name type="scientific">Salipiger aestuarii</name>
    <dbReference type="NCBI Taxonomy" id="568098"/>
    <lineage>
        <taxon>Bacteria</taxon>
        <taxon>Pseudomonadati</taxon>
        <taxon>Pseudomonadota</taxon>
        <taxon>Alphaproteobacteria</taxon>
        <taxon>Rhodobacterales</taxon>
        <taxon>Roseobacteraceae</taxon>
        <taxon>Salipiger</taxon>
    </lineage>
</organism>
<protein>
    <recommendedName>
        <fullName evidence="3">histidine kinase</fullName>
        <ecNumber evidence="3">2.7.13.3</ecNumber>
    </recommendedName>
</protein>
<evidence type="ECO:0000259" key="15">
    <source>
        <dbReference type="PROSITE" id="PS50885"/>
    </source>
</evidence>
<dbReference type="GO" id="GO:0005886">
    <property type="term" value="C:plasma membrane"/>
    <property type="evidence" value="ECO:0007669"/>
    <property type="project" value="TreeGrafter"/>
</dbReference>
<dbReference type="CDD" id="cd00082">
    <property type="entry name" value="HisKA"/>
    <property type="match status" value="1"/>
</dbReference>
<dbReference type="InterPro" id="IPR036097">
    <property type="entry name" value="HisK_dim/P_sf"/>
</dbReference>
<dbReference type="PANTHER" id="PTHR45436">
    <property type="entry name" value="SENSOR HISTIDINE KINASE YKOH"/>
    <property type="match status" value="1"/>
</dbReference>
<keyword evidence="17" id="KW-1185">Reference proteome</keyword>
<evidence type="ECO:0000256" key="4">
    <source>
        <dbReference type="ARBA" id="ARBA00022553"/>
    </source>
</evidence>
<evidence type="ECO:0000256" key="10">
    <source>
        <dbReference type="ARBA" id="ARBA00022989"/>
    </source>
</evidence>
<evidence type="ECO:0000256" key="5">
    <source>
        <dbReference type="ARBA" id="ARBA00022679"/>
    </source>
</evidence>
<evidence type="ECO:0000256" key="8">
    <source>
        <dbReference type="ARBA" id="ARBA00022777"/>
    </source>
</evidence>
<dbReference type="InterPro" id="IPR050428">
    <property type="entry name" value="TCS_sensor_his_kinase"/>
</dbReference>
<dbReference type="EMBL" id="QLMG01000023">
    <property type="protein sequence ID" value="RAK15429.1"/>
    <property type="molecule type" value="Genomic_DNA"/>
</dbReference>
<proteinExistence type="predicted"/>
<evidence type="ECO:0000259" key="14">
    <source>
        <dbReference type="PROSITE" id="PS50109"/>
    </source>
</evidence>
<dbReference type="RefSeq" id="WP_111550587.1">
    <property type="nucleotide sequence ID" value="NZ_LIQE01000018.1"/>
</dbReference>
<dbReference type="Pfam" id="PF08521">
    <property type="entry name" value="2CSK_N"/>
    <property type="match status" value="1"/>
</dbReference>
<dbReference type="PRINTS" id="PR00344">
    <property type="entry name" value="BCTRLSENSOR"/>
</dbReference>
<accession>A0A327YAB7</accession>
<dbReference type="EC" id="2.7.13.3" evidence="3"/>
<comment type="caution">
    <text evidence="16">The sequence shown here is derived from an EMBL/GenBank/DDBJ whole genome shotgun (WGS) entry which is preliminary data.</text>
</comment>
<evidence type="ECO:0000256" key="13">
    <source>
        <dbReference type="SAM" id="Phobius"/>
    </source>
</evidence>
<dbReference type="InterPro" id="IPR036890">
    <property type="entry name" value="HATPase_C_sf"/>
</dbReference>
<evidence type="ECO:0000256" key="9">
    <source>
        <dbReference type="ARBA" id="ARBA00022840"/>
    </source>
</evidence>
<feature type="transmembrane region" description="Helical" evidence="13">
    <location>
        <begin position="153"/>
        <end position="172"/>
    </location>
</feature>
<dbReference type="GO" id="GO:0005524">
    <property type="term" value="F:ATP binding"/>
    <property type="evidence" value="ECO:0007669"/>
    <property type="project" value="UniProtKB-KW"/>
</dbReference>
<dbReference type="OrthoDB" id="9809766at2"/>
<name>A0A327YAB7_9RHOB</name>
<dbReference type="InterPro" id="IPR013727">
    <property type="entry name" value="2CSK_N"/>
</dbReference>
<keyword evidence="8 16" id="KW-0418">Kinase</keyword>
<dbReference type="Pfam" id="PF02518">
    <property type="entry name" value="HATPase_c"/>
    <property type="match status" value="1"/>
</dbReference>
<dbReference type="InterPro" id="IPR003594">
    <property type="entry name" value="HATPase_dom"/>
</dbReference>
<feature type="domain" description="Histidine kinase" evidence="14">
    <location>
        <begin position="233"/>
        <end position="441"/>
    </location>
</feature>
<dbReference type="SMART" id="SM00388">
    <property type="entry name" value="HisKA"/>
    <property type="match status" value="1"/>
</dbReference>
<evidence type="ECO:0000313" key="16">
    <source>
        <dbReference type="EMBL" id="RAK15429.1"/>
    </source>
</evidence>
<evidence type="ECO:0000256" key="1">
    <source>
        <dbReference type="ARBA" id="ARBA00000085"/>
    </source>
</evidence>
<dbReference type="SUPFAM" id="SSF55874">
    <property type="entry name" value="ATPase domain of HSP90 chaperone/DNA topoisomerase II/histidine kinase"/>
    <property type="match status" value="1"/>
</dbReference>
<comment type="subcellular location">
    <subcellularLocation>
        <location evidence="2">Membrane</location>
        <topology evidence="2">Multi-pass membrane protein</topology>
    </subcellularLocation>
</comment>
<evidence type="ECO:0000256" key="2">
    <source>
        <dbReference type="ARBA" id="ARBA00004141"/>
    </source>
</evidence>
<evidence type="ECO:0000256" key="3">
    <source>
        <dbReference type="ARBA" id="ARBA00012438"/>
    </source>
</evidence>
<keyword evidence="12 13" id="KW-0472">Membrane</keyword>
<evidence type="ECO:0000313" key="17">
    <source>
        <dbReference type="Proteomes" id="UP000249165"/>
    </source>
</evidence>
<dbReference type="AlphaFoldDB" id="A0A327YAB7"/>
<dbReference type="InterPro" id="IPR003660">
    <property type="entry name" value="HAMP_dom"/>
</dbReference>
<dbReference type="PROSITE" id="PS50109">
    <property type="entry name" value="HIS_KIN"/>
    <property type="match status" value="1"/>
</dbReference>
<dbReference type="InterPro" id="IPR003661">
    <property type="entry name" value="HisK_dim/P_dom"/>
</dbReference>
<keyword evidence="11" id="KW-0902">Two-component regulatory system</keyword>
<evidence type="ECO:0000256" key="11">
    <source>
        <dbReference type="ARBA" id="ARBA00023012"/>
    </source>
</evidence>
<dbReference type="Proteomes" id="UP000249165">
    <property type="component" value="Unassembled WGS sequence"/>
</dbReference>
<sequence>MNSIRSRLSLILLTATGVVWLCAVLWAQHNTRSEVIRVLDRRLEESARMVASLIAEGGVGVDIAGRALSRVGAEGMRHQLSCQVWGLDGQYIGGSEGAPDERLGTASGFSENSVGGEPWRVYTLEEPGLGFRVMVGDAVAMRDDLVSNVVKGLAVPALLVLPLLAALIRVTVGRGMAPLDRLGRALAGRSHTDLGPLPERGVPRELRPMVDALNGLLARVDRARERERNFTAFAAHELKTPLAGLRTQSEIARMAPNEATRAYALLQIERGVKRSDRMVRQLLEMAAVDREMAEGPPKDGADILRATVSELTALAERRGVTVTVDAPAGLWHTRASPLLHAALRNLLENAIAASPDGARVDTALRQTGAHMRFVVTDTGHGIADADRPRVTERFFRSASNTGSGSGLGLAIVVTAMDRMGGALALSPRPGGGECAELILPV</sequence>
<feature type="domain" description="HAMP" evidence="15">
    <location>
        <begin position="173"/>
        <end position="225"/>
    </location>
</feature>
<dbReference type="PROSITE" id="PS50885">
    <property type="entry name" value="HAMP"/>
    <property type="match status" value="1"/>
</dbReference>
<keyword evidence="7" id="KW-0547">Nucleotide-binding</keyword>
<dbReference type="InterPro" id="IPR005467">
    <property type="entry name" value="His_kinase_dom"/>
</dbReference>